<dbReference type="InterPro" id="IPR018214">
    <property type="entry name" value="GluRdtase_CS"/>
</dbReference>
<keyword evidence="15" id="KW-0175">Coiled coil</keyword>
<dbReference type="AlphaFoldDB" id="A0A1G6JQC5"/>
<feature type="binding site" evidence="9 12">
    <location>
        <begin position="189"/>
        <end position="194"/>
    </location>
    <ligand>
        <name>NADP(+)</name>
        <dbReference type="ChEBI" id="CHEBI:58349"/>
    </ligand>
</feature>
<evidence type="ECO:0000256" key="8">
    <source>
        <dbReference type="ARBA" id="ARBA00068659"/>
    </source>
</evidence>
<dbReference type="InterPro" id="IPR015896">
    <property type="entry name" value="4pyrrol_synth_GluRdtase_dimer"/>
</dbReference>
<reference evidence="19 20" key="1">
    <citation type="submission" date="2016-10" db="EMBL/GenBank/DDBJ databases">
        <authorList>
            <person name="de Groot N.N."/>
        </authorList>
    </citation>
    <scope>NUCLEOTIDE SEQUENCE [LARGE SCALE GENOMIC DNA]</scope>
    <source>
        <strain evidence="19 20">DSM 45514</strain>
    </source>
</reference>
<comment type="function">
    <text evidence="9">Catalyzes the NADPH-dependent reduction of glutamyl-tRNA(Glu) to glutamate 1-semialdehyde (GSA).</text>
</comment>
<dbReference type="PANTHER" id="PTHR43013">
    <property type="entry name" value="GLUTAMYL-TRNA REDUCTASE"/>
    <property type="match status" value="1"/>
</dbReference>
<dbReference type="PANTHER" id="PTHR43013:SF1">
    <property type="entry name" value="GLUTAMYL-TRNA REDUCTASE"/>
    <property type="match status" value="1"/>
</dbReference>
<feature type="active site" description="Nucleophile" evidence="9 10">
    <location>
        <position position="50"/>
    </location>
</feature>
<evidence type="ECO:0000256" key="13">
    <source>
        <dbReference type="PIRSR" id="PIRSR000445-4"/>
    </source>
</evidence>
<comment type="pathway">
    <text evidence="1 9 14">Porphyrin-containing compound metabolism; protoporphyrin-IX biosynthesis; 5-aminolevulinate from L-glutamyl-tRNA(Glu): step 1/2.</text>
</comment>
<keyword evidence="6 9" id="KW-0627">Porphyrin biosynthesis</keyword>
<dbReference type="PIRSF" id="PIRSF000445">
    <property type="entry name" value="4pyrrol_synth_GluRdtase"/>
    <property type="match status" value="1"/>
</dbReference>
<dbReference type="Pfam" id="PF00745">
    <property type="entry name" value="GlutR_dimer"/>
    <property type="match status" value="1"/>
</dbReference>
<dbReference type="Pfam" id="PF01488">
    <property type="entry name" value="Shikimate_DH"/>
    <property type="match status" value="1"/>
</dbReference>
<feature type="domain" description="Glutamyl-tRNA reductase N-terminal" evidence="18">
    <location>
        <begin position="7"/>
        <end position="156"/>
    </location>
</feature>
<dbReference type="NCBIfam" id="NF000744">
    <property type="entry name" value="PRK00045.1-3"/>
    <property type="match status" value="1"/>
</dbReference>
<dbReference type="RefSeq" id="WP_091566974.1">
    <property type="nucleotide sequence ID" value="NZ_FMZA01000004.1"/>
</dbReference>
<keyword evidence="5 9" id="KW-0560">Oxidoreductase</keyword>
<dbReference type="FunFam" id="3.30.460.30:FF:000001">
    <property type="entry name" value="Glutamyl-tRNA reductase"/>
    <property type="match status" value="1"/>
</dbReference>
<dbReference type="InterPro" id="IPR036343">
    <property type="entry name" value="GluRdtase_N_sf"/>
</dbReference>
<evidence type="ECO:0000256" key="2">
    <source>
        <dbReference type="ARBA" id="ARBA00005916"/>
    </source>
</evidence>
<feature type="domain" description="Quinate/shikimate 5-dehydrogenase/glutamyl-tRNA reductase" evidence="17">
    <location>
        <begin position="171"/>
        <end position="305"/>
    </location>
</feature>
<evidence type="ECO:0000256" key="11">
    <source>
        <dbReference type="PIRSR" id="PIRSR000445-2"/>
    </source>
</evidence>
<dbReference type="SUPFAM" id="SSF69075">
    <property type="entry name" value="Glutamyl tRNA-reductase dimerization domain"/>
    <property type="match status" value="1"/>
</dbReference>
<dbReference type="SUPFAM" id="SSF51735">
    <property type="entry name" value="NAD(P)-binding Rossmann-fold domains"/>
    <property type="match status" value="1"/>
</dbReference>
<evidence type="ECO:0000313" key="20">
    <source>
        <dbReference type="Proteomes" id="UP000199387"/>
    </source>
</evidence>
<evidence type="ECO:0000256" key="12">
    <source>
        <dbReference type="PIRSR" id="PIRSR000445-3"/>
    </source>
</evidence>
<dbReference type="HAMAP" id="MF_00087">
    <property type="entry name" value="Glu_tRNA_reductase"/>
    <property type="match status" value="1"/>
</dbReference>
<dbReference type="InterPro" id="IPR036291">
    <property type="entry name" value="NAD(P)-bd_dom_sf"/>
</dbReference>
<comment type="domain">
    <text evidence="9">Possesses an unusual extended V-shaped dimeric structure with each monomer consisting of three distinct domains arranged along a curved 'spinal' alpha-helix. The N-terminal catalytic domain specifically recognizes the glutamate moiety of the substrate. The second domain is the NADPH-binding domain, and the third C-terminal domain is responsible for dimerization.</text>
</comment>
<dbReference type="FunFam" id="3.40.50.720:FF:000031">
    <property type="entry name" value="Glutamyl-tRNA reductase"/>
    <property type="match status" value="1"/>
</dbReference>
<dbReference type="EMBL" id="FMZA01000004">
    <property type="protein sequence ID" value="SDC20861.1"/>
    <property type="molecule type" value="Genomic_DNA"/>
</dbReference>
<evidence type="ECO:0000256" key="6">
    <source>
        <dbReference type="ARBA" id="ARBA00023244"/>
    </source>
</evidence>
<evidence type="ECO:0000313" key="19">
    <source>
        <dbReference type="EMBL" id="SDC20861.1"/>
    </source>
</evidence>
<dbReference type="Gene3D" id="3.30.460.30">
    <property type="entry name" value="Glutamyl-tRNA reductase, N-terminal domain"/>
    <property type="match status" value="1"/>
</dbReference>
<sequence>MHIIVTGFNHKTAPIELRERMTVPPETLNRSLQRLSNMKSIMECVILSTCNRLELYVVSDQPHTGRYYSKAFMEQEFNMSKEEFVDHLYVKEEDEAVRHLMRVTGGLDSMVLGETQILGQVKDAFQAAQEQKTTGTIFNRLFKETVTLGKRIHSETEIGQHAVSVSYAAVELGKKMFSTFSGKTVLLLGAGETGELTAKHIHEAGADRVIVLNRTYEKAEEVADRFGGEARSISRLTESLSEADIVVSSTGAPKAVIQRDEVKQAVGKRLTPLFLIDIAVPRDIDPQIHDLDNVFLYDIDDLNGIVEANRDLRQREATKAEQMIGEAVGQFREWINTLGVVPLITALRKKATDIQQETMNSIERKLPDLTEREKRVLRKHTKSIINQMLRDPVTRIKELAATKEQDQALEMFVHLFALEDTLQELEQEETAKREDKKATASRSFHAATVAGEVSIRS</sequence>
<evidence type="ECO:0000256" key="4">
    <source>
        <dbReference type="ARBA" id="ARBA00022857"/>
    </source>
</evidence>
<comment type="subunit">
    <text evidence="9">Homodimer.</text>
</comment>
<keyword evidence="4 9" id="KW-0521">NADP</keyword>
<dbReference type="UniPathway" id="UPA00251">
    <property type="reaction ID" value="UER00316"/>
</dbReference>
<dbReference type="InterPro" id="IPR036453">
    <property type="entry name" value="GluRdtase_dimer_dom_sf"/>
</dbReference>
<feature type="binding site" evidence="9 11">
    <location>
        <begin position="49"/>
        <end position="52"/>
    </location>
    <ligand>
        <name>substrate</name>
    </ligand>
</feature>
<feature type="coiled-coil region" evidence="15">
    <location>
        <begin position="415"/>
        <end position="442"/>
    </location>
</feature>
<accession>A0A1G6JQC5</accession>
<evidence type="ECO:0000256" key="5">
    <source>
        <dbReference type="ARBA" id="ARBA00023002"/>
    </source>
</evidence>
<evidence type="ECO:0000256" key="3">
    <source>
        <dbReference type="ARBA" id="ARBA00012970"/>
    </source>
</evidence>
<dbReference type="CDD" id="cd05213">
    <property type="entry name" value="NAD_bind_Glutamyl_tRNA_reduct"/>
    <property type="match status" value="1"/>
</dbReference>
<dbReference type="SUPFAM" id="SSF69742">
    <property type="entry name" value="Glutamyl tRNA-reductase catalytic, N-terminal domain"/>
    <property type="match status" value="1"/>
</dbReference>
<dbReference type="InterPro" id="IPR006151">
    <property type="entry name" value="Shikm_DH/Glu-tRNA_Rdtase"/>
</dbReference>
<dbReference type="GO" id="GO:0008883">
    <property type="term" value="F:glutamyl-tRNA reductase activity"/>
    <property type="evidence" value="ECO:0007669"/>
    <property type="project" value="UniProtKB-UniRule"/>
</dbReference>
<organism evidence="19 20">
    <name type="scientific">Melghirimyces thermohalophilus</name>
    <dbReference type="NCBI Taxonomy" id="1236220"/>
    <lineage>
        <taxon>Bacteria</taxon>
        <taxon>Bacillati</taxon>
        <taxon>Bacillota</taxon>
        <taxon>Bacilli</taxon>
        <taxon>Bacillales</taxon>
        <taxon>Thermoactinomycetaceae</taxon>
        <taxon>Melghirimyces</taxon>
    </lineage>
</organism>
<feature type="domain" description="Tetrapyrrole biosynthesis glutamyl-tRNA reductase dimerisation" evidence="16">
    <location>
        <begin position="319"/>
        <end position="418"/>
    </location>
</feature>
<dbReference type="InterPro" id="IPR015895">
    <property type="entry name" value="4pyrrol_synth_GluRdtase_N"/>
</dbReference>
<feature type="site" description="Important for activity" evidence="9 13">
    <location>
        <position position="99"/>
    </location>
</feature>
<comment type="catalytic activity">
    <reaction evidence="7 9 14">
        <text>(S)-4-amino-5-oxopentanoate + tRNA(Glu) + NADP(+) = L-glutamyl-tRNA(Glu) + NADPH + H(+)</text>
        <dbReference type="Rhea" id="RHEA:12344"/>
        <dbReference type="Rhea" id="RHEA-COMP:9663"/>
        <dbReference type="Rhea" id="RHEA-COMP:9680"/>
        <dbReference type="ChEBI" id="CHEBI:15378"/>
        <dbReference type="ChEBI" id="CHEBI:57501"/>
        <dbReference type="ChEBI" id="CHEBI:57783"/>
        <dbReference type="ChEBI" id="CHEBI:58349"/>
        <dbReference type="ChEBI" id="CHEBI:78442"/>
        <dbReference type="ChEBI" id="CHEBI:78520"/>
        <dbReference type="EC" id="1.2.1.70"/>
    </reaction>
</comment>
<dbReference type="NCBIfam" id="TIGR01035">
    <property type="entry name" value="hemA"/>
    <property type="match status" value="1"/>
</dbReference>
<evidence type="ECO:0000259" key="18">
    <source>
        <dbReference type="Pfam" id="PF05201"/>
    </source>
</evidence>
<name>A0A1G6JQC5_9BACL</name>
<dbReference type="STRING" id="1236220.SAMN04488112_104137"/>
<dbReference type="Pfam" id="PF05201">
    <property type="entry name" value="GlutR_N"/>
    <property type="match status" value="1"/>
</dbReference>
<evidence type="ECO:0000259" key="17">
    <source>
        <dbReference type="Pfam" id="PF01488"/>
    </source>
</evidence>
<evidence type="ECO:0000259" key="16">
    <source>
        <dbReference type="Pfam" id="PF00745"/>
    </source>
</evidence>
<feature type="binding site" evidence="9 11">
    <location>
        <position position="120"/>
    </location>
    <ligand>
        <name>substrate</name>
    </ligand>
</feature>
<protein>
    <recommendedName>
        <fullName evidence="8 9">Glutamyl-tRNA reductase</fullName>
        <shortName evidence="9">GluTR</shortName>
        <ecNumber evidence="3 9">1.2.1.70</ecNumber>
    </recommendedName>
</protein>
<dbReference type="Gene3D" id="3.40.50.720">
    <property type="entry name" value="NAD(P)-binding Rossmann-like Domain"/>
    <property type="match status" value="1"/>
</dbReference>
<comment type="miscellaneous">
    <text evidence="9">During catalysis, the active site Cys acts as a nucleophile attacking the alpha-carbonyl group of tRNA-bound glutamate with the formation of a thioester intermediate between enzyme and glutamate, and the concomitant release of tRNA(Glu). The thioester intermediate is finally reduced by direct hydride transfer from NADPH, to form the product GSA.</text>
</comment>
<dbReference type="PROSITE" id="PS00747">
    <property type="entry name" value="GLUTR"/>
    <property type="match status" value="1"/>
</dbReference>
<dbReference type="Proteomes" id="UP000199387">
    <property type="component" value="Unassembled WGS sequence"/>
</dbReference>
<evidence type="ECO:0000256" key="15">
    <source>
        <dbReference type="SAM" id="Coils"/>
    </source>
</evidence>
<dbReference type="OrthoDB" id="110209at2"/>
<feature type="binding site" evidence="9 11">
    <location>
        <begin position="114"/>
        <end position="116"/>
    </location>
    <ligand>
        <name>substrate</name>
    </ligand>
</feature>
<dbReference type="EC" id="1.2.1.70" evidence="3 9"/>
<evidence type="ECO:0000256" key="7">
    <source>
        <dbReference type="ARBA" id="ARBA00047464"/>
    </source>
</evidence>
<proteinExistence type="inferred from homology"/>
<comment type="similarity">
    <text evidence="2 9 14">Belongs to the glutamyl-tRNA reductase family.</text>
</comment>
<evidence type="ECO:0000256" key="1">
    <source>
        <dbReference type="ARBA" id="ARBA00005059"/>
    </source>
</evidence>
<dbReference type="GO" id="GO:0019353">
    <property type="term" value="P:protoporphyrinogen IX biosynthetic process from glutamate"/>
    <property type="evidence" value="ECO:0007669"/>
    <property type="project" value="TreeGrafter"/>
</dbReference>
<evidence type="ECO:0000256" key="14">
    <source>
        <dbReference type="RuleBase" id="RU000584"/>
    </source>
</evidence>
<keyword evidence="20" id="KW-1185">Reference proteome</keyword>
<evidence type="ECO:0000256" key="9">
    <source>
        <dbReference type="HAMAP-Rule" id="MF_00087"/>
    </source>
</evidence>
<gene>
    <name evidence="9" type="primary">hemA</name>
    <name evidence="19" type="ORF">SAMN04488112_104137</name>
</gene>
<feature type="binding site" evidence="9 11">
    <location>
        <position position="109"/>
    </location>
    <ligand>
        <name>substrate</name>
    </ligand>
</feature>
<dbReference type="InterPro" id="IPR000343">
    <property type="entry name" value="4pyrrol_synth_GluRdtase"/>
</dbReference>
<evidence type="ECO:0000256" key="10">
    <source>
        <dbReference type="PIRSR" id="PIRSR000445-1"/>
    </source>
</evidence>
<dbReference type="GO" id="GO:0050661">
    <property type="term" value="F:NADP binding"/>
    <property type="evidence" value="ECO:0007669"/>
    <property type="project" value="InterPro"/>
</dbReference>